<accession>A0A6C0DIM7</accession>
<organism evidence="1">
    <name type="scientific">viral metagenome</name>
    <dbReference type="NCBI Taxonomy" id="1070528"/>
    <lineage>
        <taxon>unclassified sequences</taxon>
        <taxon>metagenomes</taxon>
        <taxon>organismal metagenomes</taxon>
    </lineage>
</organism>
<dbReference type="AlphaFoldDB" id="A0A6C0DIM7"/>
<protein>
    <recommendedName>
        <fullName evidence="2">AlgX/AlgJ SGNH hydrolase-like domain-containing protein</fullName>
    </recommendedName>
</protein>
<name>A0A6C0DIM7_9ZZZZ</name>
<proteinExistence type="predicted"/>
<sequence>MNKTLIGKNNTLFLGNDSSSELNIHCNNLNLVKDENLLKYSFDNCFIFVYPDKSFIYKHLLPSNYESKFRPSLEIYKKKFGDKLFDLYELLKNEEDVYYKTDSHINLKGNYIVYKFFIDVINSRLNLNIPHKNLILDVKNCELNSLLCGIGDLTWPTNLGDQKLEDANDNFYFNDEITWFYCFYLIKNDSEIRFLDYNLSDKTENLIGQTVFWSIVSEHILYKKNTDKIPLKIIFFYDSFLLASLPLYFDLFNECYFIKNIYSNDIINLIKPDFVFEFRIERFLH</sequence>
<reference evidence="1" key="1">
    <citation type="journal article" date="2020" name="Nature">
        <title>Giant virus diversity and host interactions through global metagenomics.</title>
        <authorList>
            <person name="Schulz F."/>
            <person name="Roux S."/>
            <person name="Paez-Espino D."/>
            <person name="Jungbluth S."/>
            <person name="Walsh D.A."/>
            <person name="Denef V.J."/>
            <person name="McMahon K.D."/>
            <person name="Konstantinidis K.T."/>
            <person name="Eloe-Fadrosh E.A."/>
            <person name="Kyrpides N.C."/>
            <person name="Woyke T."/>
        </authorList>
    </citation>
    <scope>NUCLEOTIDE SEQUENCE</scope>
    <source>
        <strain evidence="1">GVMAG-M-3300023174-182</strain>
    </source>
</reference>
<evidence type="ECO:0008006" key="2">
    <source>
        <dbReference type="Google" id="ProtNLM"/>
    </source>
</evidence>
<dbReference type="EMBL" id="MN739616">
    <property type="protein sequence ID" value="QHT16114.1"/>
    <property type="molecule type" value="Genomic_DNA"/>
</dbReference>
<evidence type="ECO:0000313" key="1">
    <source>
        <dbReference type="EMBL" id="QHT16114.1"/>
    </source>
</evidence>